<dbReference type="AlphaFoldDB" id="A0AAE0N237"/>
<dbReference type="InterPro" id="IPR052337">
    <property type="entry name" value="SAT4-like"/>
</dbReference>
<accession>A0AAE0N237</accession>
<dbReference type="PANTHER" id="PTHR33048">
    <property type="entry name" value="PTH11-LIKE INTEGRAL MEMBRANE PROTEIN (AFU_ORTHOLOGUE AFUA_5G11245)"/>
    <property type="match status" value="1"/>
</dbReference>
<proteinExistence type="inferred from homology"/>
<gene>
    <name evidence="8" type="ORF">B0T24DRAFT_723174</name>
</gene>
<evidence type="ECO:0000313" key="8">
    <source>
        <dbReference type="EMBL" id="KAK3367410.1"/>
    </source>
</evidence>
<keyword evidence="9" id="KW-1185">Reference proteome</keyword>
<dbReference type="EMBL" id="JAULSN010000007">
    <property type="protein sequence ID" value="KAK3367410.1"/>
    <property type="molecule type" value="Genomic_DNA"/>
</dbReference>
<evidence type="ECO:0000313" key="9">
    <source>
        <dbReference type="Proteomes" id="UP001287356"/>
    </source>
</evidence>
<name>A0AAE0N237_9PEZI</name>
<feature type="transmembrane region" description="Helical" evidence="6">
    <location>
        <begin position="266"/>
        <end position="288"/>
    </location>
</feature>
<evidence type="ECO:0000256" key="5">
    <source>
        <dbReference type="ARBA" id="ARBA00038359"/>
    </source>
</evidence>
<feature type="transmembrane region" description="Helical" evidence="6">
    <location>
        <begin position="95"/>
        <end position="116"/>
    </location>
</feature>
<reference evidence="8" key="1">
    <citation type="journal article" date="2023" name="Mol. Phylogenet. Evol.">
        <title>Genome-scale phylogeny and comparative genomics of the fungal order Sordariales.</title>
        <authorList>
            <person name="Hensen N."/>
            <person name="Bonometti L."/>
            <person name="Westerberg I."/>
            <person name="Brannstrom I.O."/>
            <person name="Guillou S."/>
            <person name="Cros-Aarteil S."/>
            <person name="Calhoun S."/>
            <person name="Haridas S."/>
            <person name="Kuo A."/>
            <person name="Mondo S."/>
            <person name="Pangilinan J."/>
            <person name="Riley R."/>
            <person name="LaButti K."/>
            <person name="Andreopoulos B."/>
            <person name="Lipzen A."/>
            <person name="Chen C."/>
            <person name="Yan M."/>
            <person name="Daum C."/>
            <person name="Ng V."/>
            <person name="Clum A."/>
            <person name="Steindorff A."/>
            <person name="Ohm R.A."/>
            <person name="Martin F."/>
            <person name="Silar P."/>
            <person name="Natvig D.O."/>
            <person name="Lalanne C."/>
            <person name="Gautier V."/>
            <person name="Ament-Velasquez S.L."/>
            <person name="Kruys A."/>
            <person name="Hutchinson M.I."/>
            <person name="Powell A.J."/>
            <person name="Barry K."/>
            <person name="Miller A.N."/>
            <person name="Grigoriev I.V."/>
            <person name="Debuchy R."/>
            <person name="Gladieux P."/>
            <person name="Hiltunen Thoren M."/>
            <person name="Johannesson H."/>
        </authorList>
    </citation>
    <scope>NUCLEOTIDE SEQUENCE</scope>
    <source>
        <strain evidence="8">CBS 958.72</strain>
    </source>
</reference>
<dbReference type="Pfam" id="PF20684">
    <property type="entry name" value="Fung_rhodopsin"/>
    <property type="match status" value="1"/>
</dbReference>
<comment type="caution">
    <text evidence="8">The sequence shown here is derived from an EMBL/GenBank/DDBJ whole genome shotgun (WGS) entry which is preliminary data.</text>
</comment>
<feature type="domain" description="Rhodopsin" evidence="7">
    <location>
        <begin position="41"/>
        <end position="289"/>
    </location>
</feature>
<evidence type="ECO:0000256" key="3">
    <source>
        <dbReference type="ARBA" id="ARBA00022989"/>
    </source>
</evidence>
<evidence type="ECO:0000259" key="7">
    <source>
        <dbReference type="Pfam" id="PF20684"/>
    </source>
</evidence>
<dbReference type="InterPro" id="IPR049326">
    <property type="entry name" value="Rhodopsin_dom_fungi"/>
</dbReference>
<protein>
    <recommendedName>
        <fullName evidence="7">Rhodopsin domain-containing protein</fullName>
    </recommendedName>
</protein>
<keyword evidence="2 6" id="KW-0812">Transmembrane</keyword>
<dbReference type="Proteomes" id="UP001287356">
    <property type="component" value="Unassembled WGS sequence"/>
</dbReference>
<evidence type="ECO:0000256" key="6">
    <source>
        <dbReference type="SAM" id="Phobius"/>
    </source>
</evidence>
<feature type="transmembrane region" description="Helical" evidence="6">
    <location>
        <begin position="176"/>
        <end position="201"/>
    </location>
</feature>
<dbReference type="GO" id="GO:0016020">
    <property type="term" value="C:membrane"/>
    <property type="evidence" value="ECO:0007669"/>
    <property type="project" value="UniProtKB-SubCell"/>
</dbReference>
<reference evidence="8" key="2">
    <citation type="submission" date="2023-06" db="EMBL/GenBank/DDBJ databases">
        <authorList>
            <consortium name="Lawrence Berkeley National Laboratory"/>
            <person name="Haridas S."/>
            <person name="Hensen N."/>
            <person name="Bonometti L."/>
            <person name="Westerberg I."/>
            <person name="Brannstrom I.O."/>
            <person name="Guillou S."/>
            <person name="Cros-Aarteil S."/>
            <person name="Calhoun S."/>
            <person name="Kuo A."/>
            <person name="Mondo S."/>
            <person name="Pangilinan J."/>
            <person name="Riley R."/>
            <person name="Labutti K."/>
            <person name="Andreopoulos B."/>
            <person name="Lipzen A."/>
            <person name="Chen C."/>
            <person name="Yanf M."/>
            <person name="Daum C."/>
            <person name="Ng V."/>
            <person name="Clum A."/>
            <person name="Steindorff A."/>
            <person name="Ohm R."/>
            <person name="Martin F."/>
            <person name="Silar P."/>
            <person name="Natvig D."/>
            <person name="Lalanne C."/>
            <person name="Gautier V."/>
            <person name="Ament-Velasquez S.L."/>
            <person name="Kruys A."/>
            <person name="Hutchinson M.I."/>
            <person name="Powell A.J."/>
            <person name="Barry K."/>
            <person name="Miller A.N."/>
            <person name="Grigoriev I.V."/>
            <person name="Debuchy R."/>
            <person name="Gladieux P."/>
            <person name="Thoren M.H."/>
            <person name="Johannesson H."/>
        </authorList>
    </citation>
    <scope>NUCLEOTIDE SEQUENCE</scope>
    <source>
        <strain evidence="8">CBS 958.72</strain>
    </source>
</reference>
<evidence type="ECO:0000256" key="1">
    <source>
        <dbReference type="ARBA" id="ARBA00004141"/>
    </source>
</evidence>
<comment type="subcellular location">
    <subcellularLocation>
        <location evidence="1">Membrane</location>
        <topology evidence="1">Multi-pass membrane protein</topology>
    </subcellularLocation>
</comment>
<dbReference type="PANTHER" id="PTHR33048:SF134">
    <property type="entry name" value="INTEGRAL MEMBRANE PROTEIN"/>
    <property type="match status" value="1"/>
</dbReference>
<feature type="transmembrane region" description="Helical" evidence="6">
    <location>
        <begin position="12"/>
        <end position="30"/>
    </location>
</feature>
<feature type="transmembrane region" description="Helical" evidence="6">
    <location>
        <begin position="213"/>
        <end position="238"/>
    </location>
</feature>
<evidence type="ECO:0000256" key="4">
    <source>
        <dbReference type="ARBA" id="ARBA00023136"/>
    </source>
</evidence>
<feature type="transmembrane region" description="Helical" evidence="6">
    <location>
        <begin position="128"/>
        <end position="147"/>
    </location>
</feature>
<keyword evidence="3 6" id="KW-1133">Transmembrane helix</keyword>
<feature type="transmembrane region" description="Helical" evidence="6">
    <location>
        <begin position="50"/>
        <end position="67"/>
    </location>
</feature>
<evidence type="ECO:0000256" key="2">
    <source>
        <dbReference type="ARBA" id="ARBA00022692"/>
    </source>
</evidence>
<organism evidence="8 9">
    <name type="scientific">Lasiosphaeria ovina</name>
    <dbReference type="NCBI Taxonomy" id="92902"/>
    <lineage>
        <taxon>Eukaryota</taxon>
        <taxon>Fungi</taxon>
        <taxon>Dikarya</taxon>
        <taxon>Ascomycota</taxon>
        <taxon>Pezizomycotina</taxon>
        <taxon>Sordariomycetes</taxon>
        <taxon>Sordariomycetidae</taxon>
        <taxon>Sordariales</taxon>
        <taxon>Lasiosphaeriaceae</taxon>
        <taxon>Lasiosphaeria</taxon>
    </lineage>
</organism>
<keyword evidence="4 6" id="KW-0472">Membrane</keyword>
<comment type="similarity">
    <text evidence="5">Belongs to the SAT4 family.</text>
</comment>
<sequence>MTLYPPSIVLPIYGVFTGVGIVLTCLRFWVRLSYAPQPFPNNKLYLDDYFIVLGLVVVCACTGIQFYNGIEGGAGAAISAHSKDDEALVELKVDFTMIVIEKIAFGAIKLSLLYLFRRIIGFWDSFRRYNNVLIVLIVAWTLSFFLADLLLCGTHPELEVGLDQQAAARGCGDKGALLIAFAATSVVTDLLVLVLPLPYIWRLPQRPAKKVMVCFVFLLGGISTLAGILRLVFLSVAYPTGRLNFGYVSRPGDKGPYILQAFNPTFWVMVEMCLGVWAANLPALAPLVRGINEKYKASSLYRKLSSSGLSESAMKSSSNKSVV</sequence>